<reference evidence="2" key="1">
    <citation type="submission" date="2021-06" db="EMBL/GenBank/DDBJ databases">
        <authorList>
            <person name="Kallberg Y."/>
            <person name="Tangrot J."/>
            <person name="Rosling A."/>
        </authorList>
    </citation>
    <scope>NUCLEOTIDE SEQUENCE</scope>
    <source>
        <strain evidence="2">IA702</strain>
    </source>
</reference>
<evidence type="ECO:0000313" key="2">
    <source>
        <dbReference type="EMBL" id="CAG8451696.1"/>
    </source>
</evidence>
<proteinExistence type="predicted"/>
<name>A0A9N8YWV7_9GLOM</name>
<evidence type="ECO:0000256" key="1">
    <source>
        <dbReference type="SAM" id="Coils"/>
    </source>
</evidence>
<dbReference type="Proteomes" id="UP000789572">
    <property type="component" value="Unassembled WGS sequence"/>
</dbReference>
<dbReference type="OrthoDB" id="2396029at2759"/>
<accession>A0A9N8YWV7</accession>
<dbReference type="EMBL" id="CAJVPJ010000003">
    <property type="protein sequence ID" value="CAG8451696.1"/>
    <property type="molecule type" value="Genomic_DNA"/>
</dbReference>
<protein>
    <submittedName>
        <fullName evidence="2">443_t:CDS:1</fullName>
    </submittedName>
</protein>
<gene>
    <name evidence="2" type="ORF">POCULU_LOCUS66</name>
</gene>
<evidence type="ECO:0000313" key="3">
    <source>
        <dbReference type="Proteomes" id="UP000789572"/>
    </source>
</evidence>
<feature type="coiled-coil region" evidence="1">
    <location>
        <begin position="48"/>
        <end position="131"/>
    </location>
</feature>
<keyword evidence="1" id="KW-0175">Coiled coil</keyword>
<keyword evidence="3" id="KW-1185">Reference proteome</keyword>
<comment type="caution">
    <text evidence="2">The sequence shown here is derived from an EMBL/GenBank/DDBJ whole genome shotgun (WGS) entry which is preliminary data.</text>
</comment>
<dbReference type="AlphaFoldDB" id="A0A9N8YWV7"/>
<sequence length="467" mass="54358">MSNSRLRKNQPTKLTDELCLYSGVCENRTCRDRQRSLEEDRKKRMVDLQNYSKELAKKDSAVRELQQRLKTVMSELDQNKKKYMSLHESNQVLVKQNQQIQQIKDDAEIRIEELSRDLEEKSLAIKDMLDSHSEFRRQASQWRKEACELQAAFGEFSNAELGDENPHNSTSFEAEVTELKHILSQVCMMELATSINDRAANSHLGYNFYSKPRSTDRRASLSCLLQKHIIQLILKLWDDSLEKYTQRGMDDMRDDFDFVHLENSVAKTWASAPIKKFFTYVKSTPQPLRISETMSFQHEYDDIMSTTANAMQYLDGLEKALNEVEKKEDAQMLVIKLRQLLLPCLCSKVCAAQNPAIQNIIMSVLKRLREFRTIREPKYVSDEENLVRQLVPKCIKLLGIQFKIYYPRASLKWYEHREVLEVDARTWIDVDGCDDGSAVDICMFPLVYAGDYNDPERVYAKAKVTVI</sequence>
<organism evidence="2 3">
    <name type="scientific">Paraglomus occultum</name>
    <dbReference type="NCBI Taxonomy" id="144539"/>
    <lineage>
        <taxon>Eukaryota</taxon>
        <taxon>Fungi</taxon>
        <taxon>Fungi incertae sedis</taxon>
        <taxon>Mucoromycota</taxon>
        <taxon>Glomeromycotina</taxon>
        <taxon>Glomeromycetes</taxon>
        <taxon>Paraglomerales</taxon>
        <taxon>Paraglomeraceae</taxon>
        <taxon>Paraglomus</taxon>
    </lineage>
</organism>